<name>A0A0A8Y2V8_ARUDO</name>
<evidence type="ECO:0000256" key="1">
    <source>
        <dbReference type="SAM" id="MobiDB-lite"/>
    </source>
</evidence>
<accession>A0A0A8Y2V8</accession>
<sequence>MGIKHAARMPHTGSHTLGFRSPIYGVLAR</sequence>
<evidence type="ECO:0000313" key="2">
    <source>
        <dbReference type="EMBL" id="JAD19568.1"/>
    </source>
</evidence>
<organism evidence="2">
    <name type="scientific">Arundo donax</name>
    <name type="common">Giant reed</name>
    <name type="synonym">Donax arundinaceus</name>
    <dbReference type="NCBI Taxonomy" id="35708"/>
    <lineage>
        <taxon>Eukaryota</taxon>
        <taxon>Viridiplantae</taxon>
        <taxon>Streptophyta</taxon>
        <taxon>Embryophyta</taxon>
        <taxon>Tracheophyta</taxon>
        <taxon>Spermatophyta</taxon>
        <taxon>Magnoliopsida</taxon>
        <taxon>Liliopsida</taxon>
        <taxon>Poales</taxon>
        <taxon>Poaceae</taxon>
        <taxon>PACMAD clade</taxon>
        <taxon>Arundinoideae</taxon>
        <taxon>Arundineae</taxon>
        <taxon>Arundo</taxon>
    </lineage>
</organism>
<feature type="region of interest" description="Disordered" evidence="1">
    <location>
        <begin position="1"/>
        <end position="29"/>
    </location>
</feature>
<proteinExistence type="predicted"/>
<reference evidence="2" key="2">
    <citation type="journal article" date="2015" name="Data Brief">
        <title>Shoot transcriptome of the giant reed, Arundo donax.</title>
        <authorList>
            <person name="Barrero R.A."/>
            <person name="Guerrero F.D."/>
            <person name="Moolhuijzen P."/>
            <person name="Goolsby J.A."/>
            <person name="Tidwell J."/>
            <person name="Bellgard S.E."/>
            <person name="Bellgard M.I."/>
        </authorList>
    </citation>
    <scope>NUCLEOTIDE SEQUENCE</scope>
    <source>
        <tissue evidence="2">Shoot tissue taken approximately 20 cm above the soil surface</tissue>
    </source>
</reference>
<protein>
    <submittedName>
        <fullName evidence="2">Uncharacterized protein</fullName>
    </submittedName>
</protein>
<dbReference type="AlphaFoldDB" id="A0A0A8Y2V8"/>
<dbReference type="EMBL" id="GBRH01278327">
    <property type="protein sequence ID" value="JAD19568.1"/>
    <property type="molecule type" value="Transcribed_RNA"/>
</dbReference>
<reference evidence="2" key="1">
    <citation type="submission" date="2014-09" db="EMBL/GenBank/DDBJ databases">
        <authorList>
            <person name="Magalhaes I.L.F."/>
            <person name="Oliveira U."/>
            <person name="Santos F.R."/>
            <person name="Vidigal T.H.D.A."/>
            <person name="Brescovit A.D."/>
            <person name="Santos A.J."/>
        </authorList>
    </citation>
    <scope>NUCLEOTIDE SEQUENCE</scope>
    <source>
        <tissue evidence="2">Shoot tissue taken approximately 20 cm above the soil surface</tissue>
    </source>
</reference>